<dbReference type="Pfam" id="PF02810">
    <property type="entry name" value="SEC-C"/>
    <property type="match status" value="1"/>
</dbReference>
<sequence length="338" mass="39123">MILLYVEYVFIILNKVCGGGSRVKVGRNDSCPCGSGRKFKKCCLLNNGNIEVNKEKPSIEKWSTTRVEKLETEQIIERLASYNIPINIESTVTDIKNVSSASDLVRKWLEKASFDNEDRIVDFLLPAIKVLAKRLVPNHFFLETLEDWLQIGYELERYDKSHTVMIWWKAWKALDKWVATTEISSIQDLDNRNNGLMKLVLANWIEDFDHVLYDEGLKDKLSVTIRKFVAEDFLVRFPNSDKTLLDRMIVAKGESSFLLGEHNQTDQTFQDYANEHPNNAWIYIHWGDLYNPEMNSIAREKDKAIYLYKKAIKKTKVGSIFELAEDRLKELGVGMKSV</sequence>
<dbReference type="InterPro" id="IPR004027">
    <property type="entry name" value="SEC_C_motif"/>
</dbReference>
<gene>
    <name evidence="1" type="ORF">D8M05_05975</name>
</gene>
<dbReference type="EMBL" id="RBZO01000007">
    <property type="protein sequence ID" value="RKQ16798.1"/>
    <property type="molecule type" value="Genomic_DNA"/>
</dbReference>
<dbReference type="OrthoDB" id="6399948at2"/>
<evidence type="ECO:0000313" key="1">
    <source>
        <dbReference type="EMBL" id="RKQ16798.1"/>
    </source>
</evidence>
<protein>
    <recommendedName>
        <fullName evidence="3">SEC-C domain-containing protein</fullName>
    </recommendedName>
</protein>
<dbReference type="Proteomes" id="UP000281813">
    <property type="component" value="Unassembled WGS sequence"/>
</dbReference>
<proteinExistence type="predicted"/>
<comment type="caution">
    <text evidence="1">The sequence shown here is derived from an EMBL/GenBank/DDBJ whole genome shotgun (WGS) entry which is preliminary data.</text>
</comment>
<accession>A0A494Z2Q8</accession>
<dbReference type="SUPFAM" id="SSF103642">
    <property type="entry name" value="Sec-C motif"/>
    <property type="match status" value="1"/>
</dbReference>
<keyword evidence="2" id="KW-1185">Reference proteome</keyword>
<evidence type="ECO:0008006" key="3">
    <source>
        <dbReference type="Google" id="ProtNLM"/>
    </source>
</evidence>
<evidence type="ECO:0000313" key="2">
    <source>
        <dbReference type="Proteomes" id="UP000281813"/>
    </source>
</evidence>
<organism evidence="1 2">
    <name type="scientific">Oceanobacillus bengalensis</name>
    <dbReference type="NCBI Taxonomy" id="1435466"/>
    <lineage>
        <taxon>Bacteria</taxon>
        <taxon>Bacillati</taxon>
        <taxon>Bacillota</taxon>
        <taxon>Bacilli</taxon>
        <taxon>Bacillales</taxon>
        <taxon>Bacillaceae</taxon>
        <taxon>Oceanobacillus</taxon>
    </lineage>
</organism>
<dbReference type="AlphaFoldDB" id="A0A494Z2Q8"/>
<name>A0A494Z2Q8_9BACI</name>
<dbReference type="Gene3D" id="3.10.450.50">
    <property type="match status" value="1"/>
</dbReference>
<reference evidence="1 2" key="1">
    <citation type="journal article" date="2015" name="Antonie Van Leeuwenhoek">
        <title>Oceanobacillus bengalensis sp. nov., a bacterium isolated from seawater of the Bay of Bengal.</title>
        <authorList>
            <person name="Yongchang O."/>
            <person name="Xiang W."/>
            <person name="Wang G."/>
        </authorList>
    </citation>
    <scope>NUCLEOTIDE SEQUENCE [LARGE SCALE GENOMIC DNA]</scope>
    <source>
        <strain evidence="1 2">MCCC 1K00260</strain>
    </source>
</reference>